<dbReference type="PANTHER" id="PTHR42789:SF1">
    <property type="entry name" value="D-ISOMER SPECIFIC 2-HYDROXYACID DEHYDROGENASE FAMILY PROTEIN (AFU_ORTHOLOGUE AFUA_6G10090)"/>
    <property type="match status" value="1"/>
</dbReference>
<dbReference type="SUPFAM" id="SSF52283">
    <property type="entry name" value="Formate/glycerate dehydrogenase catalytic domain-like"/>
    <property type="match status" value="1"/>
</dbReference>
<evidence type="ECO:0000313" key="6">
    <source>
        <dbReference type="Proteomes" id="UP000034076"/>
    </source>
</evidence>
<dbReference type="SUPFAM" id="SSF51735">
    <property type="entry name" value="NAD(P)-binding Rossmann-fold domains"/>
    <property type="match status" value="1"/>
</dbReference>
<dbReference type="InterPro" id="IPR036291">
    <property type="entry name" value="NAD(P)-bd_dom_sf"/>
</dbReference>
<dbReference type="GO" id="GO:0047545">
    <property type="term" value="F:(S)-2-hydroxyglutarate dehydrogenase activity"/>
    <property type="evidence" value="ECO:0007669"/>
    <property type="project" value="UniProtKB-ARBA"/>
</dbReference>
<protein>
    <submittedName>
        <fullName evidence="5">D-3-phosphoglycerate dehydrogenase</fullName>
        <ecNumber evidence="5">1.1.1.95</ecNumber>
    </submittedName>
</protein>
<comment type="caution">
    <text evidence="5">The sequence shown here is derived from an EMBL/GenBank/DDBJ whole genome shotgun (WGS) entry which is preliminary data.</text>
</comment>
<dbReference type="RefSeq" id="WP_046444619.1">
    <property type="nucleotide sequence ID" value="NZ_LAYJ01000131.1"/>
</dbReference>
<dbReference type="AlphaFoldDB" id="A0A0M2NF71"/>
<dbReference type="PANTHER" id="PTHR42789">
    <property type="entry name" value="D-ISOMER SPECIFIC 2-HYDROXYACID DEHYDROGENASE FAMILY PROTEIN (AFU_ORTHOLOGUE AFUA_6G10090)"/>
    <property type="match status" value="1"/>
</dbReference>
<comment type="similarity">
    <text evidence="1">Belongs to the D-isomer specific 2-hydroxyacid dehydrogenase family.</text>
</comment>
<dbReference type="FunFam" id="3.40.50.720:FF:000041">
    <property type="entry name" value="D-3-phosphoglycerate dehydrogenase"/>
    <property type="match status" value="1"/>
</dbReference>
<reference evidence="5 6" key="1">
    <citation type="submission" date="2015-04" db="EMBL/GenBank/DDBJ databases">
        <title>Draft genome sequence of bacteremic isolate Catabacter hongkongensis type strain HKU16T.</title>
        <authorList>
            <person name="Lau S.K."/>
            <person name="Teng J.L."/>
            <person name="Huang Y."/>
            <person name="Curreem S.O."/>
            <person name="Tsui S.K."/>
            <person name="Woo P.C."/>
        </authorList>
    </citation>
    <scope>NUCLEOTIDE SEQUENCE [LARGE SCALE GENOMIC DNA]</scope>
    <source>
        <strain evidence="5 6">HKU16</strain>
    </source>
</reference>
<dbReference type="EC" id="1.1.1.95" evidence="5"/>
<gene>
    <name evidence="5" type="ORF">CHK_2828</name>
</gene>
<feature type="domain" description="D-isomer specific 2-hydroxyacid dehydrogenase NAD-binding" evidence="4">
    <location>
        <begin position="161"/>
        <end position="311"/>
    </location>
</feature>
<keyword evidence="3" id="KW-0520">NAD</keyword>
<dbReference type="PATRIC" id="fig|270498.16.peg.605"/>
<dbReference type="EMBL" id="LAYJ01000131">
    <property type="protein sequence ID" value="KKI49606.1"/>
    <property type="molecule type" value="Genomic_DNA"/>
</dbReference>
<dbReference type="GO" id="GO:0051287">
    <property type="term" value="F:NAD binding"/>
    <property type="evidence" value="ECO:0007669"/>
    <property type="project" value="InterPro"/>
</dbReference>
<organism evidence="5 6">
    <name type="scientific">Christensenella hongkongensis</name>
    <dbReference type="NCBI Taxonomy" id="270498"/>
    <lineage>
        <taxon>Bacteria</taxon>
        <taxon>Bacillati</taxon>
        <taxon>Bacillota</taxon>
        <taxon>Clostridia</taxon>
        <taxon>Christensenellales</taxon>
        <taxon>Christensenellaceae</taxon>
        <taxon>Christensenella</taxon>
    </lineage>
</organism>
<keyword evidence="6" id="KW-1185">Reference proteome</keyword>
<evidence type="ECO:0000256" key="2">
    <source>
        <dbReference type="ARBA" id="ARBA00023002"/>
    </source>
</evidence>
<name>A0A0M2NF71_9FIRM</name>
<accession>A0A0M2NF71</accession>
<dbReference type="InterPro" id="IPR006140">
    <property type="entry name" value="D-isomer_DH_NAD-bd"/>
</dbReference>
<dbReference type="InterPro" id="IPR050857">
    <property type="entry name" value="D-2-hydroxyacid_DH"/>
</dbReference>
<evidence type="ECO:0000256" key="1">
    <source>
        <dbReference type="ARBA" id="ARBA00005854"/>
    </source>
</evidence>
<dbReference type="CDD" id="cd12171">
    <property type="entry name" value="2-Hacid_dh_10"/>
    <property type="match status" value="1"/>
</dbReference>
<dbReference type="Proteomes" id="UP000034076">
    <property type="component" value="Unassembled WGS sequence"/>
</dbReference>
<dbReference type="Pfam" id="PF02826">
    <property type="entry name" value="2-Hacid_dh_C"/>
    <property type="match status" value="1"/>
</dbReference>
<proteinExistence type="inferred from homology"/>
<evidence type="ECO:0000313" key="5">
    <source>
        <dbReference type="EMBL" id="KKI49606.1"/>
    </source>
</evidence>
<sequence>MKLLVTTYMVDEYKEVFEKMFDEVHYKGMMELGRLLTEDELAEALQGMDAVVIEFDPLSRKVLEQAKDLKIILSVRGGAHANIDIEAATEMGIPITNVPGRNGDTVADFTIGMMIAVSRGLAQGNHLIKNKVMTDEKQHFENGFCKNDINWVGSTPEKFAYLQYKGPTLAGKTLGLVGCGAIGMEVAKRAVAFDMEVIAFDPYLKPENIKYGIKLMELEDVMRQADFVSIHVPVTPSTRGLVSAEMLSLMKPNAYLINNARAAVLDYDKLIDMLQKNEIAGAALDVYPIEPLPDNHPLVAMDNVVLTPHIAGCSLDPYVRSYKKLAVDAQRFLAGERPEKVYNPDVYKD</sequence>
<dbReference type="Gene3D" id="3.40.50.720">
    <property type="entry name" value="NAD(P)-binding Rossmann-like Domain"/>
    <property type="match status" value="2"/>
</dbReference>
<dbReference type="GO" id="GO:0004617">
    <property type="term" value="F:phosphoglycerate dehydrogenase activity"/>
    <property type="evidence" value="ECO:0007669"/>
    <property type="project" value="UniProtKB-EC"/>
</dbReference>
<evidence type="ECO:0000259" key="4">
    <source>
        <dbReference type="Pfam" id="PF02826"/>
    </source>
</evidence>
<dbReference type="OrthoDB" id="9805416at2"/>
<dbReference type="STRING" id="270498.CHK_2828"/>
<evidence type="ECO:0000256" key="3">
    <source>
        <dbReference type="ARBA" id="ARBA00023027"/>
    </source>
</evidence>
<dbReference type="GO" id="GO:0006564">
    <property type="term" value="P:L-serine biosynthetic process"/>
    <property type="evidence" value="ECO:0007669"/>
    <property type="project" value="UniProtKB-ARBA"/>
</dbReference>
<keyword evidence="2 5" id="KW-0560">Oxidoreductase</keyword>